<dbReference type="NCBIfam" id="TIGR02473">
    <property type="entry name" value="flagell_FliJ"/>
    <property type="match status" value="1"/>
</dbReference>
<evidence type="ECO:0000256" key="6">
    <source>
        <dbReference type="ARBA" id="ARBA00022500"/>
    </source>
</evidence>
<dbReference type="GO" id="GO:0006935">
    <property type="term" value="P:chemotaxis"/>
    <property type="evidence" value="ECO:0007669"/>
    <property type="project" value="UniProtKB-KW"/>
</dbReference>
<evidence type="ECO:0000256" key="2">
    <source>
        <dbReference type="ARBA" id="ARBA00010004"/>
    </source>
</evidence>
<dbReference type="PANTHER" id="PTHR38786:SF1">
    <property type="entry name" value="FLAGELLAR FLIJ PROTEIN"/>
    <property type="match status" value="1"/>
</dbReference>
<keyword evidence="9" id="KW-0472">Membrane</keyword>
<reference evidence="11 12" key="1">
    <citation type="submission" date="2017-02" db="EMBL/GenBank/DDBJ databases">
        <title>Chromobacterium haemolyticum H5244.</title>
        <authorList>
            <person name="Gulvik C.A."/>
        </authorList>
    </citation>
    <scope>NUCLEOTIDE SEQUENCE [LARGE SCALE GENOMIC DNA]</scope>
    <source>
        <strain evidence="11 12">H5244</strain>
    </source>
</reference>
<dbReference type="Gene3D" id="1.10.287.1700">
    <property type="match status" value="1"/>
</dbReference>
<proteinExistence type="inferred from homology"/>
<dbReference type="PRINTS" id="PR01004">
    <property type="entry name" value="FLGFLIJ"/>
</dbReference>
<comment type="subcellular location">
    <subcellularLocation>
        <location evidence="1">Cell membrane</location>
        <topology evidence="1">Peripheral membrane protein</topology>
        <orientation evidence="1">Cytoplasmic side</orientation>
    </subcellularLocation>
</comment>
<dbReference type="AlphaFoldDB" id="A0A1W0D622"/>
<keyword evidence="6" id="KW-0145">Chemotaxis</keyword>
<evidence type="ECO:0000256" key="3">
    <source>
        <dbReference type="ARBA" id="ARBA00020392"/>
    </source>
</evidence>
<keyword evidence="5" id="KW-1003">Cell membrane</keyword>
<sequence>MAESKYLLLIRLADDKQKAAAERMRLAQSRLAEARSRQEQLDAFRGEYRQRLTSRGAQGISALQYQDFQRFLARLDEAMVQQQGDVERCTQCFLLERQAWQHEYKKLKAYEKLLQREQERAAVREARVQQKVSDEFATRRFWDSTHGEE</sequence>
<evidence type="ECO:0000256" key="10">
    <source>
        <dbReference type="ARBA" id="ARBA00023225"/>
    </source>
</evidence>
<dbReference type="InterPro" id="IPR018006">
    <property type="entry name" value="Flag_FliJ_proteobac"/>
</dbReference>
<evidence type="ECO:0000256" key="8">
    <source>
        <dbReference type="ARBA" id="ARBA00022927"/>
    </source>
</evidence>
<dbReference type="InterPro" id="IPR012823">
    <property type="entry name" value="Flagell_FliJ"/>
</dbReference>
<name>A0A1W0D622_9NEIS</name>
<dbReference type="GO" id="GO:0003774">
    <property type="term" value="F:cytoskeletal motor activity"/>
    <property type="evidence" value="ECO:0007669"/>
    <property type="project" value="InterPro"/>
</dbReference>
<evidence type="ECO:0000256" key="9">
    <source>
        <dbReference type="ARBA" id="ARBA00023136"/>
    </source>
</evidence>
<comment type="similarity">
    <text evidence="2">Belongs to the FliJ family.</text>
</comment>
<dbReference type="GO" id="GO:0044781">
    <property type="term" value="P:bacterial-type flagellum organization"/>
    <property type="evidence" value="ECO:0007669"/>
    <property type="project" value="UniProtKB-KW"/>
</dbReference>
<keyword evidence="11" id="KW-0282">Flagellum</keyword>
<dbReference type="GO" id="GO:0071973">
    <property type="term" value="P:bacterial-type flagellum-dependent cell motility"/>
    <property type="evidence" value="ECO:0007669"/>
    <property type="project" value="InterPro"/>
</dbReference>
<dbReference type="InterPro" id="IPR052570">
    <property type="entry name" value="FliJ"/>
</dbReference>
<accession>A0A1W0D622</accession>
<dbReference type="Pfam" id="PF02050">
    <property type="entry name" value="FliJ"/>
    <property type="match status" value="1"/>
</dbReference>
<evidence type="ECO:0000256" key="5">
    <source>
        <dbReference type="ARBA" id="ARBA00022475"/>
    </source>
</evidence>
<dbReference type="EMBL" id="MUKV01000005">
    <property type="protein sequence ID" value="OQS42436.1"/>
    <property type="molecule type" value="Genomic_DNA"/>
</dbReference>
<keyword evidence="4" id="KW-0813">Transport</keyword>
<dbReference type="Proteomes" id="UP000192721">
    <property type="component" value="Unassembled WGS sequence"/>
</dbReference>
<dbReference type="GO" id="GO:0005886">
    <property type="term" value="C:plasma membrane"/>
    <property type="evidence" value="ECO:0007669"/>
    <property type="project" value="UniProtKB-SubCell"/>
</dbReference>
<evidence type="ECO:0000313" key="12">
    <source>
        <dbReference type="Proteomes" id="UP000192721"/>
    </source>
</evidence>
<dbReference type="RefSeq" id="WP_143330197.1">
    <property type="nucleotide sequence ID" value="NZ_MUKV01000005.1"/>
</dbReference>
<keyword evidence="10" id="KW-1006">Bacterial flagellum protein export</keyword>
<keyword evidence="8" id="KW-0653">Protein transport</keyword>
<gene>
    <name evidence="11" type="ORF">B0T45_06535</name>
</gene>
<evidence type="ECO:0000256" key="1">
    <source>
        <dbReference type="ARBA" id="ARBA00004413"/>
    </source>
</evidence>
<keyword evidence="11" id="KW-0969">Cilium</keyword>
<evidence type="ECO:0000313" key="11">
    <source>
        <dbReference type="EMBL" id="OQS42436.1"/>
    </source>
</evidence>
<keyword evidence="11" id="KW-0966">Cell projection</keyword>
<evidence type="ECO:0000256" key="4">
    <source>
        <dbReference type="ARBA" id="ARBA00022448"/>
    </source>
</evidence>
<keyword evidence="7" id="KW-1005">Bacterial flagellum biogenesis</keyword>
<evidence type="ECO:0000256" key="7">
    <source>
        <dbReference type="ARBA" id="ARBA00022795"/>
    </source>
</evidence>
<dbReference type="GO" id="GO:0009288">
    <property type="term" value="C:bacterial-type flagellum"/>
    <property type="evidence" value="ECO:0007669"/>
    <property type="project" value="InterPro"/>
</dbReference>
<dbReference type="PANTHER" id="PTHR38786">
    <property type="entry name" value="FLAGELLAR FLIJ PROTEIN"/>
    <property type="match status" value="1"/>
</dbReference>
<organism evidence="11 12">
    <name type="scientific">Chromobacterium haemolyticum</name>
    <dbReference type="NCBI Taxonomy" id="394935"/>
    <lineage>
        <taxon>Bacteria</taxon>
        <taxon>Pseudomonadati</taxon>
        <taxon>Pseudomonadota</taxon>
        <taxon>Betaproteobacteria</taxon>
        <taxon>Neisseriales</taxon>
        <taxon>Chromobacteriaceae</taxon>
        <taxon>Chromobacterium</taxon>
    </lineage>
</organism>
<dbReference type="GO" id="GO:0015031">
    <property type="term" value="P:protein transport"/>
    <property type="evidence" value="ECO:0007669"/>
    <property type="project" value="UniProtKB-KW"/>
</dbReference>
<protein>
    <recommendedName>
        <fullName evidence="3">Flagellar FliJ protein</fullName>
    </recommendedName>
</protein>
<dbReference type="InterPro" id="IPR053716">
    <property type="entry name" value="Flag_assembly_chemotaxis_eff"/>
</dbReference>
<dbReference type="PIRSF" id="PIRSF019404">
    <property type="entry name" value="FliJ"/>
    <property type="match status" value="1"/>
</dbReference>
<comment type="caution">
    <text evidence="11">The sequence shown here is derived from an EMBL/GenBank/DDBJ whole genome shotgun (WGS) entry which is preliminary data.</text>
</comment>